<dbReference type="AlphaFoldDB" id="A0A3E4TRW0"/>
<organism evidence="1 2">
    <name type="scientific">Hungatella hathewayi</name>
    <dbReference type="NCBI Taxonomy" id="154046"/>
    <lineage>
        <taxon>Bacteria</taxon>
        <taxon>Bacillati</taxon>
        <taxon>Bacillota</taxon>
        <taxon>Clostridia</taxon>
        <taxon>Lachnospirales</taxon>
        <taxon>Lachnospiraceae</taxon>
        <taxon>Hungatella</taxon>
    </lineage>
</organism>
<name>A0A3E4TRW0_9FIRM</name>
<comment type="caution">
    <text evidence="1">The sequence shown here is derived from an EMBL/GenBank/DDBJ whole genome shotgun (WGS) entry which is preliminary data.</text>
</comment>
<proteinExistence type="predicted"/>
<protein>
    <submittedName>
        <fullName evidence="1">Uncharacterized protein</fullName>
    </submittedName>
</protein>
<dbReference type="Proteomes" id="UP000261257">
    <property type="component" value="Unassembled WGS sequence"/>
</dbReference>
<dbReference type="EMBL" id="QSSQ01000055">
    <property type="protein sequence ID" value="RGL94106.1"/>
    <property type="molecule type" value="Genomic_DNA"/>
</dbReference>
<dbReference type="RefSeq" id="WP_117624061.1">
    <property type="nucleotide sequence ID" value="NZ_CAUFPL010000094.1"/>
</dbReference>
<evidence type="ECO:0000313" key="2">
    <source>
        <dbReference type="Proteomes" id="UP000261257"/>
    </source>
</evidence>
<reference evidence="1 2" key="1">
    <citation type="submission" date="2018-08" db="EMBL/GenBank/DDBJ databases">
        <title>A genome reference for cultivated species of the human gut microbiota.</title>
        <authorList>
            <person name="Zou Y."/>
            <person name="Xue W."/>
            <person name="Luo G."/>
        </authorList>
    </citation>
    <scope>NUCLEOTIDE SEQUENCE [LARGE SCALE GENOMIC DNA]</scope>
    <source>
        <strain evidence="1 2">TF05-11AC</strain>
    </source>
</reference>
<gene>
    <name evidence="1" type="ORF">DXC39_30000</name>
</gene>
<sequence length="262" mass="30512">MEKESCRNCRNIDFNRKEVLEGRLAGKYRYGCKYCKSGYICGVLSHDEKLEMMVCQGYSGNRQQADDMDSIAQSYEERLQELYDRWNLWRQTGTLEAELSDGIYLNNLRKGIGAFLRQIEKVLPEEHYPECYYSPLPPVMDESYMANEVEIKEAAGKALDAYRKNHDYQWLQEHFCELQNDDRETGEAYRLFCHEEVLEQAIRDGDLLKMKRESCQEGLAVALALCRKRMEKKLRSGKRKRGKSGEKAQITGQLDIAELKVS</sequence>
<accession>A0A3E4TRW0</accession>
<evidence type="ECO:0000313" key="1">
    <source>
        <dbReference type="EMBL" id="RGL94106.1"/>
    </source>
</evidence>